<gene>
    <name evidence="1" type="ORF">GCM10010976_04360</name>
</gene>
<name>A0A917LKH8_9FLAO</name>
<dbReference type="RefSeq" id="WP_188461410.1">
    <property type="nucleotide sequence ID" value="NZ_BMFQ01000001.1"/>
</dbReference>
<protein>
    <submittedName>
        <fullName evidence="1">Uncharacterized protein</fullName>
    </submittedName>
</protein>
<proteinExistence type="predicted"/>
<keyword evidence="2" id="KW-1185">Reference proteome</keyword>
<evidence type="ECO:0000313" key="2">
    <source>
        <dbReference type="Proteomes" id="UP000625976"/>
    </source>
</evidence>
<comment type="caution">
    <text evidence="1">The sequence shown here is derived from an EMBL/GenBank/DDBJ whole genome shotgun (WGS) entry which is preliminary data.</text>
</comment>
<dbReference type="PROSITE" id="PS51257">
    <property type="entry name" value="PROKAR_LIPOPROTEIN"/>
    <property type="match status" value="1"/>
</dbReference>
<organism evidence="1 2">
    <name type="scientific">Bizionia arctica</name>
    <dbReference type="NCBI Taxonomy" id="1495645"/>
    <lineage>
        <taxon>Bacteria</taxon>
        <taxon>Pseudomonadati</taxon>
        <taxon>Bacteroidota</taxon>
        <taxon>Flavobacteriia</taxon>
        <taxon>Flavobacteriales</taxon>
        <taxon>Flavobacteriaceae</taxon>
        <taxon>Bizionia</taxon>
    </lineage>
</organism>
<dbReference type="EMBL" id="BMFQ01000001">
    <property type="protein sequence ID" value="GGG35754.1"/>
    <property type="molecule type" value="Genomic_DNA"/>
</dbReference>
<dbReference type="AlphaFoldDB" id="A0A917LKH8"/>
<dbReference type="Proteomes" id="UP000625976">
    <property type="component" value="Unassembled WGS sequence"/>
</dbReference>
<accession>A0A917LKH8</accession>
<evidence type="ECO:0000313" key="1">
    <source>
        <dbReference type="EMBL" id="GGG35754.1"/>
    </source>
</evidence>
<reference evidence="1" key="1">
    <citation type="journal article" date="2014" name="Int. J. Syst. Evol. Microbiol.">
        <title>Complete genome sequence of Corynebacterium casei LMG S-19264T (=DSM 44701T), isolated from a smear-ripened cheese.</title>
        <authorList>
            <consortium name="US DOE Joint Genome Institute (JGI-PGF)"/>
            <person name="Walter F."/>
            <person name="Albersmeier A."/>
            <person name="Kalinowski J."/>
            <person name="Ruckert C."/>
        </authorList>
    </citation>
    <scope>NUCLEOTIDE SEQUENCE</scope>
    <source>
        <strain evidence="1">CGMCC 1.12751</strain>
    </source>
</reference>
<reference evidence="1" key="2">
    <citation type="submission" date="2020-09" db="EMBL/GenBank/DDBJ databases">
        <authorList>
            <person name="Sun Q."/>
            <person name="Zhou Y."/>
        </authorList>
    </citation>
    <scope>NUCLEOTIDE SEQUENCE</scope>
    <source>
        <strain evidence="1">CGMCC 1.12751</strain>
    </source>
</reference>
<sequence>MKFYFTFLLIVSQVIFLAVFGCSENDEPVSCNDRQIFLAEQRDQIRAFAETSICSDDFECRYIGFGSKPCGGPWEYLIYSTTIDTLELTNWVNDFNNMEEIYNQEGCGGMSPCNIPPSPIDFECQDNKCIPIY</sequence>